<comment type="caution">
    <text evidence="2">The sequence shown here is derived from an EMBL/GenBank/DDBJ whole genome shotgun (WGS) entry which is preliminary data.</text>
</comment>
<evidence type="ECO:0000256" key="1">
    <source>
        <dbReference type="SAM" id="MobiDB-lite"/>
    </source>
</evidence>
<proteinExistence type="predicted"/>
<accession>A0A4D9CXS6</accession>
<organism evidence="2 3">
    <name type="scientific">Nannochloropsis salina CCMP1776</name>
    <dbReference type="NCBI Taxonomy" id="1027361"/>
    <lineage>
        <taxon>Eukaryota</taxon>
        <taxon>Sar</taxon>
        <taxon>Stramenopiles</taxon>
        <taxon>Ochrophyta</taxon>
        <taxon>Eustigmatophyceae</taxon>
        <taxon>Eustigmatales</taxon>
        <taxon>Monodopsidaceae</taxon>
        <taxon>Microchloropsis</taxon>
        <taxon>Microchloropsis salina</taxon>
    </lineage>
</organism>
<dbReference type="PANTHER" id="PTHR28309">
    <property type="entry name" value="REQUIRED FOR EXCISION 1-B DOMAIN-CONTAINING PROTEIN"/>
    <property type="match status" value="1"/>
</dbReference>
<sequence length="277" mass="31170">MCVEEDYRDIDRRVRCGVEHHDTEESLRMDFGKCSAILAGRKSCEVGSQRHHHSEEEVPEGYLLGQVIDLRPSAPSSESVHACEPPQETSNHPSNKEDTILSVEAQAQQSVHKLQEGLTALSVRGLVKTFRQAQEERVQAYNFFDQGLAQILSSRAFTEYDALCAEATAKFAVLSNLVNAVAECLGRDPYNRVVLARLLRQIQAEEKEKLSLTAALHLEKFRLATSTCNGAAENENSDGREAMLLREGARRLETNIRLVVCRINDVLEEIRYEEEEE</sequence>
<evidence type="ECO:0000313" key="2">
    <source>
        <dbReference type="EMBL" id="TFJ84132.1"/>
    </source>
</evidence>
<dbReference type="InterPro" id="IPR039491">
    <property type="entry name" value="REX1-B"/>
</dbReference>
<dbReference type="Pfam" id="PF14966">
    <property type="entry name" value="DNA_repr_REX1B"/>
    <property type="match status" value="1"/>
</dbReference>
<dbReference type="EMBL" id="SDOX01000020">
    <property type="protein sequence ID" value="TFJ84132.1"/>
    <property type="molecule type" value="Genomic_DNA"/>
</dbReference>
<name>A0A4D9CXS6_9STRA</name>
<feature type="region of interest" description="Disordered" evidence="1">
    <location>
        <begin position="73"/>
        <end position="95"/>
    </location>
</feature>
<keyword evidence="3" id="KW-1185">Reference proteome</keyword>
<gene>
    <name evidence="2" type="ORF">NSK_004605</name>
</gene>
<dbReference type="AlphaFoldDB" id="A0A4D9CXS6"/>
<dbReference type="Proteomes" id="UP000355283">
    <property type="component" value="Unassembled WGS sequence"/>
</dbReference>
<evidence type="ECO:0000313" key="3">
    <source>
        <dbReference type="Proteomes" id="UP000355283"/>
    </source>
</evidence>
<protein>
    <submittedName>
        <fullName evidence="2">Uncharacterized protein</fullName>
    </submittedName>
</protein>
<dbReference type="PANTHER" id="PTHR28309:SF1">
    <property type="entry name" value="REQUIRED FOR EXCISION 1-B DOMAIN-CONTAINING PROTEIN"/>
    <property type="match status" value="1"/>
</dbReference>
<dbReference type="OrthoDB" id="186362at2759"/>
<reference evidence="2 3" key="1">
    <citation type="submission" date="2019-01" db="EMBL/GenBank/DDBJ databases">
        <title>Nuclear Genome Assembly of the Microalgal Biofuel strain Nannochloropsis salina CCMP1776.</title>
        <authorList>
            <person name="Hovde B."/>
        </authorList>
    </citation>
    <scope>NUCLEOTIDE SEQUENCE [LARGE SCALE GENOMIC DNA]</scope>
    <source>
        <strain evidence="2 3">CCMP1776</strain>
    </source>
</reference>